<protein>
    <submittedName>
        <fullName evidence="9">Precorrin-2 C20-methyltransferase</fullName>
    </submittedName>
</protein>
<dbReference type="CDD" id="cd11645">
    <property type="entry name" value="Precorrin_2_C20_MT"/>
    <property type="match status" value="1"/>
</dbReference>
<comment type="similarity">
    <text evidence="2 7">Belongs to the precorrin methyltransferase family.</text>
</comment>
<evidence type="ECO:0000259" key="8">
    <source>
        <dbReference type="Pfam" id="PF00590"/>
    </source>
</evidence>
<evidence type="ECO:0000256" key="4">
    <source>
        <dbReference type="ARBA" id="ARBA00022603"/>
    </source>
</evidence>
<dbReference type="RefSeq" id="WP_264815217.1">
    <property type="nucleotide sequence ID" value="NZ_BAPV01000010.1"/>
</dbReference>
<dbReference type="Pfam" id="PF00590">
    <property type="entry name" value="TP_methylase"/>
    <property type="match status" value="1"/>
</dbReference>
<dbReference type="NCBIfam" id="TIGR01467">
    <property type="entry name" value="cobI_cbiL"/>
    <property type="match status" value="1"/>
</dbReference>
<dbReference type="InterPro" id="IPR035996">
    <property type="entry name" value="4pyrrol_Methylase_sf"/>
</dbReference>
<evidence type="ECO:0000256" key="6">
    <source>
        <dbReference type="ARBA" id="ARBA00022691"/>
    </source>
</evidence>
<dbReference type="Proteomes" id="UP001062776">
    <property type="component" value="Unassembled WGS sequence"/>
</dbReference>
<dbReference type="InterPro" id="IPR014777">
    <property type="entry name" value="4pyrrole_Mease_sub1"/>
</dbReference>
<evidence type="ECO:0000256" key="1">
    <source>
        <dbReference type="ARBA" id="ARBA00004953"/>
    </source>
</evidence>
<comment type="pathway">
    <text evidence="1">Cofactor biosynthesis; adenosylcobalamin biosynthesis.</text>
</comment>
<dbReference type="PANTHER" id="PTHR43467">
    <property type="entry name" value="COBALT-PRECORRIN-2 C(20)-METHYLTRANSFERASE"/>
    <property type="match status" value="1"/>
</dbReference>
<reference evidence="9" key="1">
    <citation type="submission" date="2013-04" db="EMBL/GenBank/DDBJ databases">
        <title>The genome sequencing project of 58 acetic acid bacteria.</title>
        <authorList>
            <person name="Okamoto-Kainuma A."/>
            <person name="Ishikawa M."/>
            <person name="Umino S."/>
            <person name="Koizumi Y."/>
            <person name="Shiwa Y."/>
            <person name="Yoshikawa H."/>
            <person name="Matsutani M."/>
            <person name="Matsushita K."/>
        </authorList>
    </citation>
    <scope>NUCLEOTIDE SEQUENCE</scope>
    <source>
        <strain evidence="9">NRIC 0535</strain>
    </source>
</reference>
<keyword evidence="6" id="KW-0949">S-adenosyl-L-methionine</keyword>
<dbReference type="PANTHER" id="PTHR43467:SF2">
    <property type="entry name" value="COBALT-PRECORRIN-2 C(20)-METHYLTRANSFERASE"/>
    <property type="match status" value="1"/>
</dbReference>
<dbReference type="InterPro" id="IPR000878">
    <property type="entry name" value="4pyrrol_Mease"/>
</dbReference>
<evidence type="ECO:0000313" key="10">
    <source>
        <dbReference type="Proteomes" id="UP001062776"/>
    </source>
</evidence>
<keyword evidence="5" id="KW-0808">Transferase</keyword>
<evidence type="ECO:0000313" key="9">
    <source>
        <dbReference type="EMBL" id="GBQ87805.1"/>
    </source>
</evidence>
<accession>A0ABQ0Q255</accession>
<evidence type="ECO:0000256" key="2">
    <source>
        <dbReference type="ARBA" id="ARBA00005879"/>
    </source>
</evidence>
<dbReference type="SUPFAM" id="SSF53790">
    <property type="entry name" value="Tetrapyrrole methylase"/>
    <property type="match status" value="1"/>
</dbReference>
<evidence type="ECO:0000256" key="7">
    <source>
        <dbReference type="PIRNR" id="PIRNR036427"/>
    </source>
</evidence>
<keyword evidence="3" id="KW-0169">Cobalamin biosynthesis</keyword>
<proteinExistence type="inferred from homology"/>
<organism evidence="9 10">
    <name type="scientific">Asaia krungthepensis NRIC 0535</name>
    <dbReference type="NCBI Taxonomy" id="1307925"/>
    <lineage>
        <taxon>Bacteria</taxon>
        <taxon>Pseudomonadati</taxon>
        <taxon>Pseudomonadota</taxon>
        <taxon>Alphaproteobacteria</taxon>
        <taxon>Acetobacterales</taxon>
        <taxon>Acetobacteraceae</taxon>
        <taxon>Asaia</taxon>
    </lineage>
</organism>
<dbReference type="InterPro" id="IPR014776">
    <property type="entry name" value="4pyrrole_Mease_sub2"/>
</dbReference>
<comment type="caution">
    <text evidence="9">The sequence shown here is derived from an EMBL/GenBank/DDBJ whole genome shotgun (WGS) entry which is preliminary data.</text>
</comment>
<dbReference type="EMBL" id="BAPV01000010">
    <property type="protein sequence ID" value="GBQ87805.1"/>
    <property type="molecule type" value="Genomic_DNA"/>
</dbReference>
<dbReference type="Gene3D" id="3.30.950.10">
    <property type="entry name" value="Methyltransferase, Cobalt-precorrin-4 Transmethylase, Domain 2"/>
    <property type="match status" value="1"/>
</dbReference>
<dbReference type="InterPro" id="IPR012382">
    <property type="entry name" value="CobI/CbiL"/>
</dbReference>
<feature type="domain" description="Tetrapyrrole methylase" evidence="8">
    <location>
        <begin position="7"/>
        <end position="213"/>
    </location>
</feature>
<name>A0ABQ0Q255_9PROT</name>
<evidence type="ECO:0000256" key="3">
    <source>
        <dbReference type="ARBA" id="ARBA00022573"/>
    </source>
</evidence>
<gene>
    <name evidence="9" type="ORF">AA0535_1373</name>
</gene>
<dbReference type="PIRSF" id="PIRSF036427">
    <property type="entry name" value="Precrrn-2_mtase"/>
    <property type="match status" value="1"/>
</dbReference>
<keyword evidence="4" id="KW-0489">Methyltransferase</keyword>
<dbReference type="Gene3D" id="3.40.1010.10">
    <property type="entry name" value="Cobalt-precorrin-4 Transmethylase, Domain 1"/>
    <property type="match status" value="1"/>
</dbReference>
<dbReference type="NCBIfam" id="NF004647">
    <property type="entry name" value="PRK05990.1"/>
    <property type="match status" value="1"/>
</dbReference>
<dbReference type="InterPro" id="IPR006364">
    <property type="entry name" value="CobI/CbiL/CobIJ_dom"/>
</dbReference>
<keyword evidence="10" id="KW-1185">Reference proteome</keyword>
<sequence>MSGICQILGMGPGDPELLTLKAVRLLAGADCVAWFAACGRPGHARVIAGAHVPDHAEELRFDYPFTTGVSVEDPRYLIEMAAFYDDCAARLARELERGRRIALLCEGDPFLYGSAMYLFDRLSPHFRCEIVPGITGMSGCWSAAALPMVHGDDVLSVLPATMDEESLVTWLCKGDAHVIMKIGRNLDKVRAALARSGRESKAIYVERGTQSGQLCLPLERAPEKAPYFSMVLVPGRARAR</sequence>
<evidence type="ECO:0000256" key="5">
    <source>
        <dbReference type="ARBA" id="ARBA00022679"/>
    </source>
</evidence>